<name>A0A8S3U082_MYTED</name>
<reference evidence="1" key="1">
    <citation type="submission" date="2021-03" db="EMBL/GenBank/DDBJ databases">
        <authorList>
            <person name="Bekaert M."/>
        </authorList>
    </citation>
    <scope>NUCLEOTIDE SEQUENCE</scope>
</reference>
<evidence type="ECO:0000313" key="2">
    <source>
        <dbReference type="Proteomes" id="UP000683360"/>
    </source>
</evidence>
<dbReference type="Proteomes" id="UP000683360">
    <property type="component" value="Unassembled WGS sequence"/>
</dbReference>
<comment type="caution">
    <text evidence="1">The sequence shown here is derived from an EMBL/GenBank/DDBJ whole genome shotgun (WGS) entry which is preliminary data.</text>
</comment>
<accession>A0A8S3U082</accession>
<dbReference type="AlphaFoldDB" id="A0A8S3U082"/>
<sequence>MKTGLKRIHVKPSQALADHEQVYNTIRKDSTDNEENKNYLLDKICRALEDREHIYNKTKDDVQPETKVKQDLDRTNLDEYYGMRNSFDDIEDERRQRENNDDSYHLTELKSITNHTAIENNEVECEISDVSIINSFDEVNEENSDGQVNLIEDNEAIYESIRDEDSLKISDFKILMKTNDFIEEGKKKTDFSSFSSWYFVYNVDDRNSIGNQFEEWYVKNVLLT</sequence>
<dbReference type="OrthoDB" id="6150912at2759"/>
<organism evidence="1 2">
    <name type="scientific">Mytilus edulis</name>
    <name type="common">Blue mussel</name>
    <dbReference type="NCBI Taxonomy" id="6550"/>
    <lineage>
        <taxon>Eukaryota</taxon>
        <taxon>Metazoa</taxon>
        <taxon>Spiralia</taxon>
        <taxon>Lophotrochozoa</taxon>
        <taxon>Mollusca</taxon>
        <taxon>Bivalvia</taxon>
        <taxon>Autobranchia</taxon>
        <taxon>Pteriomorphia</taxon>
        <taxon>Mytilida</taxon>
        <taxon>Mytiloidea</taxon>
        <taxon>Mytilidae</taxon>
        <taxon>Mytilinae</taxon>
        <taxon>Mytilus</taxon>
    </lineage>
</organism>
<evidence type="ECO:0000313" key="1">
    <source>
        <dbReference type="EMBL" id="CAG2239289.1"/>
    </source>
</evidence>
<proteinExistence type="predicted"/>
<protein>
    <submittedName>
        <fullName evidence="1">Uncharacterized protein</fullName>
    </submittedName>
</protein>
<keyword evidence="2" id="KW-1185">Reference proteome</keyword>
<dbReference type="EMBL" id="CAJPWZ010002510">
    <property type="protein sequence ID" value="CAG2239289.1"/>
    <property type="molecule type" value="Genomic_DNA"/>
</dbReference>
<gene>
    <name evidence="1" type="ORF">MEDL_51646</name>
</gene>